<evidence type="ECO:0000256" key="3">
    <source>
        <dbReference type="ARBA" id="ARBA00022475"/>
    </source>
</evidence>
<keyword evidence="7" id="KW-0813">Transport</keyword>
<evidence type="ECO:0000256" key="4">
    <source>
        <dbReference type="ARBA" id="ARBA00022692"/>
    </source>
</evidence>
<dbReference type="Pfam" id="PF02472">
    <property type="entry name" value="ExbD"/>
    <property type="match status" value="1"/>
</dbReference>
<evidence type="ECO:0000256" key="5">
    <source>
        <dbReference type="ARBA" id="ARBA00022989"/>
    </source>
</evidence>
<dbReference type="InterPro" id="IPR003400">
    <property type="entry name" value="ExbD"/>
</dbReference>
<accession>A0ABU3LFW1</accession>
<evidence type="ECO:0000256" key="1">
    <source>
        <dbReference type="ARBA" id="ARBA00004162"/>
    </source>
</evidence>
<reference evidence="9 10" key="1">
    <citation type="submission" date="2023-09" db="EMBL/GenBank/DDBJ databases">
        <title>Novel taxa isolated from Blanes Bay.</title>
        <authorList>
            <person name="Rey-Velasco X."/>
            <person name="Lucena T."/>
        </authorList>
    </citation>
    <scope>NUCLEOTIDE SEQUENCE [LARGE SCALE GENOMIC DNA]</scope>
    <source>
        <strain evidence="9 10">S356</strain>
    </source>
</reference>
<comment type="caution">
    <text evidence="9">The sequence shown here is derived from an EMBL/GenBank/DDBJ whole genome shotgun (WGS) entry which is preliminary data.</text>
</comment>
<keyword evidence="10" id="KW-1185">Reference proteome</keyword>
<dbReference type="PANTHER" id="PTHR30558:SF3">
    <property type="entry name" value="BIOPOLYMER TRANSPORT PROTEIN EXBD-RELATED"/>
    <property type="match status" value="1"/>
</dbReference>
<name>A0ABU3LFW1_9FLAO</name>
<dbReference type="Proteomes" id="UP001257277">
    <property type="component" value="Unassembled WGS sequence"/>
</dbReference>
<gene>
    <name evidence="9" type="ORF">RQM59_09430</name>
</gene>
<keyword evidence="5 8" id="KW-1133">Transmembrane helix</keyword>
<keyword evidence="7" id="KW-0653">Protein transport</keyword>
<organism evidence="9 10">
    <name type="scientific">Asprobacillus argus</name>
    <dbReference type="NCBI Taxonomy" id="3076534"/>
    <lineage>
        <taxon>Bacteria</taxon>
        <taxon>Pseudomonadati</taxon>
        <taxon>Bacteroidota</taxon>
        <taxon>Flavobacteriia</taxon>
        <taxon>Flavobacteriales</taxon>
        <taxon>Flavobacteriaceae</taxon>
        <taxon>Asprobacillus</taxon>
    </lineage>
</organism>
<evidence type="ECO:0000256" key="2">
    <source>
        <dbReference type="ARBA" id="ARBA00005811"/>
    </source>
</evidence>
<protein>
    <submittedName>
        <fullName evidence="9">Biopolymer transporter ExbD</fullName>
    </submittedName>
</protein>
<evidence type="ECO:0000256" key="8">
    <source>
        <dbReference type="SAM" id="Phobius"/>
    </source>
</evidence>
<dbReference type="RefSeq" id="WP_349241860.1">
    <property type="nucleotide sequence ID" value="NZ_JAVTTO010000003.1"/>
</dbReference>
<sequence>MSKFRKKKKGMPAVNTAALPDIVFMLLFFFMVTTTMRETSLKIENPSLPSATEIKKLEHKSLVSTIYVGKAKETDKYGTGYNRIQLNDKIATPEDVPAFILNARLDVSDGEVPFMTTSIKADKKSSVGTITDIRLKLRDVNALKISYSTNSGSDN</sequence>
<feature type="transmembrane region" description="Helical" evidence="8">
    <location>
        <begin position="12"/>
        <end position="32"/>
    </location>
</feature>
<comment type="similarity">
    <text evidence="2 7">Belongs to the ExbD/TolR family.</text>
</comment>
<evidence type="ECO:0000256" key="7">
    <source>
        <dbReference type="RuleBase" id="RU003879"/>
    </source>
</evidence>
<keyword evidence="6 8" id="KW-0472">Membrane</keyword>
<keyword evidence="3" id="KW-1003">Cell membrane</keyword>
<evidence type="ECO:0000256" key="6">
    <source>
        <dbReference type="ARBA" id="ARBA00023136"/>
    </source>
</evidence>
<keyword evidence="4 7" id="KW-0812">Transmembrane</keyword>
<comment type="subcellular location">
    <subcellularLocation>
        <location evidence="1">Cell membrane</location>
        <topology evidence="1">Single-pass membrane protein</topology>
    </subcellularLocation>
    <subcellularLocation>
        <location evidence="7">Cell membrane</location>
        <topology evidence="7">Single-pass type II membrane protein</topology>
    </subcellularLocation>
</comment>
<dbReference type="PANTHER" id="PTHR30558">
    <property type="entry name" value="EXBD MEMBRANE COMPONENT OF PMF-DRIVEN MACROMOLECULE IMPORT SYSTEM"/>
    <property type="match status" value="1"/>
</dbReference>
<proteinExistence type="inferred from homology"/>
<dbReference type="EMBL" id="JAVTTO010000003">
    <property type="protein sequence ID" value="MDT7832601.1"/>
    <property type="molecule type" value="Genomic_DNA"/>
</dbReference>
<evidence type="ECO:0000313" key="9">
    <source>
        <dbReference type="EMBL" id="MDT7832601.1"/>
    </source>
</evidence>
<evidence type="ECO:0000313" key="10">
    <source>
        <dbReference type="Proteomes" id="UP001257277"/>
    </source>
</evidence>